<keyword evidence="1 2" id="KW-0238">DNA-binding</keyword>
<dbReference type="InterPro" id="IPR001647">
    <property type="entry name" value="HTH_TetR"/>
</dbReference>
<feature type="domain" description="HTH tetR-type" evidence="3">
    <location>
        <begin position="13"/>
        <end position="73"/>
    </location>
</feature>
<name>A0ABY5GG82_9GAMM</name>
<protein>
    <submittedName>
        <fullName evidence="4">TetR/AcrR family transcriptional regulator</fullName>
    </submittedName>
</protein>
<dbReference type="InterPro" id="IPR009057">
    <property type="entry name" value="Homeodomain-like_sf"/>
</dbReference>
<keyword evidence="5" id="KW-1185">Reference proteome</keyword>
<dbReference type="EMBL" id="CP101508">
    <property type="protein sequence ID" value="UTV27820.1"/>
    <property type="molecule type" value="Genomic_DNA"/>
</dbReference>
<dbReference type="PRINTS" id="PR00455">
    <property type="entry name" value="HTHTETR"/>
</dbReference>
<reference evidence="4" key="1">
    <citation type="submission" date="2022-07" db="EMBL/GenBank/DDBJ databases">
        <title>Genome sequencing of Photobacterium atrarenae GJH2-4.</title>
        <authorList>
            <person name="Park S.-J."/>
        </authorList>
    </citation>
    <scope>NUCLEOTIDE SEQUENCE</scope>
    <source>
        <strain evidence="4">GJH2-4</strain>
    </source>
</reference>
<dbReference type="Gene3D" id="1.10.357.10">
    <property type="entry name" value="Tetracycline Repressor, domain 2"/>
    <property type="match status" value="1"/>
</dbReference>
<proteinExistence type="predicted"/>
<dbReference type="PANTHER" id="PTHR30055">
    <property type="entry name" value="HTH-TYPE TRANSCRIPTIONAL REGULATOR RUTR"/>
    <property type="match status" value="1"/>
</dbReference>
<sequence length="201" mass="22357">MTSDNTMTSNTMTQKKKQLLDAALTLFSRQGIEATSTASIAKQANVATGTLFHHFASKQALVIALYQAIKTELGQAMQTASAQEGLEHQVRHCWQQALCWAQHNPAKILFMQHMAHSPYCSSEQHRELMVTSMTLLLELLDKARCAGLIAPHPEPLVLNFCHSHFLATAGLFAEHPALAEQPEYQDSAFEMLWRGLSPQSR</sequence>
<evidence type="ECO:0000256" key="1">
    <source>
        <dbReference type="ARBA" id="ARBA00023125"/>
    </source>
</evidence>
<evidence type="ECO:0000259" key="3">
    <source>
        <dbReference type="PROSITE" id="PS50977"/>
    </source>
</evidence>
<dbReference type="PROSITE" id="PS01081">
    <property type="entry name" value="HTH_TETR_1"/>
    <property type="match status" value="1"/>
</dbReference>
<dbReference type="Pfam" id="PF00440">
    <property type="entry name" value="TetR_N"/>
    <property type="match status" value="1"/>
</dbReference>
<accession>A0ABY5GG82</accession>
<dbReference type="Proteomes" id="UP001057998">
    <property type="component" value="Chromosome 1"/>
</dbReference>
<evidence type="ECO:0000313" key="5">
    <source>
        <dbReference type="Proteomes" id="UP001057998"/>
    </source>
</evidence>
<feature type="DNA-binding region" description="H-T-H motif" evidence="2">
    <location>
        <begin position="36"/>
        <end position="55"/>
    </location>
</feature>
<dbReference type="PANTHER" id="PTHR30055:SF222">
    <property type="entry name" value="REGULATORY PROTEIN"/>
    <property type="match status" value="1"/>
</dbReference>
<organism evidence="4 5">
    <name type="scientific">Photobacterium atrarenae</name>
    <dbReference type="NCBI Taxonomy" id="865757"/>
    <lineage>
        <taxon>Bacteria</taxon>
        <taxon>Pseudomonadati</taxon>
        <taxon>Pseudomonadota</taxon>
        <taxon>Gammaproteobacteria</taxon>
        <taxon>Vibrionales</taxon>
        <taxon>Vibrionaceae</taxon>
        <taxon>Photobacterium</taxon>
    </lineage>
</organism>
<dbReference type="SUPFAM" id="SSF46689">
    <property type="entry name" value="Homeodomain-like"/>
    <property type="match status" value="1"/>
</dbReference>
<dbReference type="RefSeq" id="WP_255389072.1">
    <property type="nucleotide sequence ID" value="NZ_CP101508.1"/>
</dbReference>
<dbReference type="InterPro" id="IPR050109">
    <property type="entry name" value="HTH-type_TetR-like_transc_reg"/>
</dbReference>
<evidence type="ECO:0000313" key="4">
    <source>
        <dbReference type="EMBL" id="UTV27820.1"/>
    </source>
</evidence>
<dbReference type="PROSITE" id="PS50977">
    <property type="entry name" value="HTH_TETR_2"/>
    <property type="match status" value="1"/>
</dbReference>
<gene>
    <name evidence="4" type="ORF">NNL38_00365</name>
</gene>
<evidence type="ECO:0000256" key="2">
    <source>
        <dbReference type="PROSITE-ProRule" id="PRU00335"/>
    </source>
</evidence>
<dbReference type="InterPro" id="IPR023772">
    <property type="entry name" value="DNA-bd_HTH_TetR-type_CS"/>
</dbReference>